<evidence type="ECO:0000313" key="1">
    <source>
        <dbReference type="EMBL" id="KFF00873.1"/>
    </source>
</evidence>
<evidence type="ECO:0008006" key="3">
    <source>
        <dbReference type="Google" id="ProtNLM"/>
    </source>
</evidence>
<dbReference type="AlphaFoldDB" id="A0A085Z8V9"/>
<dbReference type="EMBL" id="JPRP01000001">
    <property type="protein sequence ID" value="KFF00873.1"/>
    <property type="molecule type" value="Genomic_DNA"/>
</dbReference>
<comment type="caution">
    <text evidence="1">The sequence shown here is derived from an EMBL/GenBank/DDBJ whole genome shotgun (WGS) entry which is preliminary data.</text>
</comment>
<dbReference type="STRING" id="236814.IX39_09720"/>
<gene>
    <name evidence="1" type="ORF">IX39_09720</name>
</gene>
<dbReference type="RefSeq" id="WP_034675677.1">
    <property type="nucleotide sequence ID" value="NZ_FPAP01000001.1"/>
</dbReference>
<reference evidence="1 2" key="1">
    <citation type="submission" date="2014-07" db="EMBL/GenBank/DDBJ databases">
        <title>Genome of Chryseobacterium formosense LMG 24722.</title>
        <authorList>
            <person name="Pipes S.E."/>
            <person name="Stropko S.J."/>
            <person name="Newman J.D."/>
        </authorList>
    </citation>
    <scope>NUCLEOTIDE SEQUENCE [LARGE SCALE GENOMIC DNA]</scope>
    <source>
        <strain evidence="1 2">LMG 24722</strain>
    </source>
</reference>
<dbReference type="eggNOG" id="ENOG50311B1">
    <property type="taxonomic scope" value="Bacteria"/>
</dbReference>
<proteinExistence type="predicted"/>
<protein>
    <recommendedName>
        <fullName evidence="3">Plasmid stabilization protein</fullName>
    </recommendedName>
</protein>
<keyword evidence="2" id="KW-1185">Reference proteome</keyword>
<dbReference type="OrthoDB" id="771059at2"/>
<organism evidence="1 2">
    <name type="scientific">Chryseobacterium formosense</name>
    <dbReference type="NCBI Taxonomy" id="236814"/>
    <lineage>
        <taxon>Bacteria</taxon>
        <taxon>Pseudomonadati</taxon>
        <taxon>Bacteroidota</taxon>
        <taxon>Flavobacteriia</taxon>
        <taxon>Flavobacteriales</taxon>
        <taxon>Weeksellaceae</taxon>
        <taxon>Chryseobacterium group</taxon>
        <taxon>Chryseobacterium</taxon>
    </lineage>
</organism>
<dbReference type="Proteomes" id="UP000028713">
    <property type="component" value="Unassembled WGS sequence"/>
</dbReference>
<name>A0A085Z8V9_9FLAO</name>
<evidence type="ECO:0000313" key="2">
    <source>
        <dbReference type="Proteomes" id="UP000028713"/>
    </source>
</evidence>
<sequence length="107" mass="12934">MEEIIVYKDRFENEIDKLFEVLFVNEYFGFENSALNSVEKIYDFIKSNISRPINRNSPLAYQKFGKKFIKYKANNNTSWYIFFDQKGNRFLVNHIINNHSQDFPELF</sequence>
<accession>A0A085Z8V9</accession>